<evidence type="ECO:0000256" key="1">
    <source>
        <dbReference type="SAM" id="MobiDB-lite"/>
    </source>
</evidence>
<dbReference type="PROSITE" id="PS50801">
    <property type="entry name" value="STAS"/>
    <property type="match status" value="1"/>
</dbReference>
<reference evidence="3" key="1">
    <citation type="journal article" date="2014" name="Int. J. Syst. Evol. Microbiol.">
        <title>Complete genome sequence of Corynebacterium casei LMG S-19264T (=DSM 44701T), isolated from a smear-ripened cheese.</title>
        <authorList>
            <consortium name="US DOE Joint Genome Institute (JGI-PGF)"/>
            <person name="Walter F."/>
            <person name="Albersmeier A."/>
            <person name="Kalinowski J."/>
            <person name="Ruckert C."/>
        </authorList>
    </citation>
    <scope>NUCLEOTIDE SEQUENCE</scope>
    <source>
        <strain evidence="3">CCM 7086</strain>
    </source>
</reference>
<dbReference type="InterPro" id="IPR002645">
    <property type="entry name" value="STAS_dom"/>
</dbReference>
<organism evidence="3 4">
    <name type="scientific">Oxalicibacterium flavum</name>
    <dbReference type="NCBI Taxonomy" id="179467"/>
    <lineage>
        <taxon>Bacteria</taxon>
        <taxon>Pseudomonadati</taxon>
        <taxon>Pseudomonadota</taxon>
        <taxon>Betaproteobacteria</taxon>
        <taxon>Burkholderiales</taxon>
        <taxon>Oxalobacteraceae</taxon>
        <taxon>Oxalicibacterium</taxon>
    </lineage>
</organism>
<feature type="region of interest" description="Disordered" evidence="1">
    <location>
        <begin position="1"/>
        <end position="51"/>
    </location>
</feature>
<feature type="compositionally biased region" description="Basic and acidic residues" evidence="1">
    <location>
        <begin position="32"/>
        <end position="41"/>
    </location>
</feature>
<gene>
    <name evidence="3" type="ORF">GCM10007205_14700</name>
</gene>
<evidence type="ECO:0000259" key="2">
    <source>
        <dbReference type="PROSITE" id="PS50801"/>
    </source>
</evidence>
<evidence type="ECO:0000313" key="4">
    <source>
        <dbReference type="Proteomes" id="UP000620266"/>
    </source>
</evidence>
<name>A0A8J2UMC6_9BURK</name>
<dbReference type="AlphaFoldDB" id="A0A8J2UMC6"/>
<accession>A0A8J2UMC6</accession>
<sequence>MGIFSLFGKKEKAPAGRKPGGASSRSKGRQATPRDDSERIPPRKPSRVTADKIDAIESEMSSEFVQPLPFSGNTLPFPADDPFPLTTPPSSLQPLTVPAPNASLTQQTLPHAGSTTSLLLHAETRPGPVALSEAAPVIEEAAILFANGQTNTIEPILRHAIDNDAAGSMPLSVWGMLFDLYQITDQREQFENLAVDYASRFERSPPAWRDPGHDDRTRPAASRGGATPGVAFGGTLDSGIVKQLERLRNLSDMSETLRLDFTRVSAVDPVGCGLLLNILKRLQRSGHHLMLAGAVELTAKIRAILAVGRRDETEAPWLLLLELLRLLNRETEFEEASIDYCITFEVSPPAFVAPHDTVVAGTEEAADTPDDEAAVRFAMPAVVSAGNDTLLTQVVAFVEAHQPAVLDCTHLVRMDFSAASQLFSGLMPLINSGRTIELYNANHFIAALCHVMGFQDLVRILPRNT</sequence>
<protein>
    <recommendedName>
        <fullName evidence="2">STAS domain-containing protein</fullName>
    </recommendedName>
</protein>
<dbReference type="SUPFAM" id="SSF52091">
    <property type="entry name" value="SpoIIaa-like"/>
    <property type="match status" value="2"/>
</dbReference>
<comment type="caution">
    <text evidence="3">The sequence shown here is derived from an EMBL/GenBank/DDBJ whole genome shotgun (WGS) entry which is preliminary data.</text>
</comment>
<dbReference type="RefSeq" id="WP_188395583.1">
    <property type="nucleotide sequence ID" value="NZ_BMCG01000003.1"/>
</dbReference>
<reference evidence="3" key="2">
    <citation type="submission" date="2020-09" db="EMBL/GenBank/DDBJ databases">
        <authorList>
            <person name="Sun Q."/>
            <person name="Sedlacek I."/>
        </authorList>
    </citation>
    <scope>NUCLEOTIDE SEQUENCE</scope>
    <source>
        <strain evidence="3">CCM 7086</strain>
    </source>
</reference>
<dbReference type="Gene3D" id="3.30.750.24">
    <property type="entry name" value="STAS domain"/>
    <property type="match status" value="1"/>
</dbReference>
<feature type="region of interest" description="Disordered" evidence="1">
    <location>
        <begin position="204"/>
        <end position="228"/>
    </location>
</feature>
<dbReference type="Proteomes" id="UP000620266">
    <property type="component" value="Unassembled WGS sequence"/>
</dbReference>
<dbReference type="EMBL" id="BMCG01000003">
    <property type="protein sequence ID" value="GGC06570.1"/>
    <property type="molecule type" value="Genomic_DNA"/>
</dbReference>
<evidence type="ECO:0000313" key="3">
    <source>
        <dbReference type="EMBL" id="GGC06570.1"/>
    </source>
</evidence>
<keyword evidence="4" id="KW-1185">Reference proteome</keyword>
<feature type="domain" description="STAS" evidence="2">
    <location>
        <begin position="245"/>
        <end position="305"/>
    </location>
</feature>
<proteinExistence type="predicted"/>
<dbReference type="InterPro" id="IPR036513">
    <property type="entry name" value="STAS_dom_sf"/>
</dbReference>